<evidence type="ECO:0000313" key="2">
    <source>
        <dbReference type="EMBL" id="EFZ10725.1"/>
    </source>
</evidence>
<organism>
    <name type="scientific">Solenopsis invicta</name>
    <name type="common">Red imported fire ant</name>
    <name type="synonym">Solenopsis wagneri</name>
    <dbReference type="NCBI Taxonomy" id="13686"/>
    <lineage>
        <taxon>Eukaryota</taxon>
        <taxon>Metazoa</taxon>
        <taxon>Ecdysozoa</taxon>
        <taxon>Arthropoda</taxon>
        <taxon>Hexapoda</taxon>
        <taxon>Insecta</taxon>
        <taxon>Pterygota</taxon>
        <taxon>Neoptera</taxon>
        <taxon>Endopterygota</taxon>
        <taxon>Hymenoptera</taxon>
        <taxon>Apocrita</taxon>
        <taxon>Aculeata</taxon>
        <taxon>Formicoidea</taxon>
        <taxon>Formicidae</taxon>
        <taxon>Myrmicinae</taxon>
        <taxon>Solenopsis</taxon>
    </lineage>
</organism>
<dbReference type="AlphaFoldDB" id="E9J8W2"/>
<gene>
    <name evidence="2" type="ORF">SINV_05431</name>
</gene>
<proteinExistence type="predicted"/>
<accession>E9J8W2</accession>
<dbReference type="HOGENOM" id="CLU_3394302_0_0_1"/>
<name>E9J8W2_SOLIN</name>
<sequence length="32" mass="3866">MLGRNPPIRWRATYTTTTPNPKFVRSCRMQRE</sequence>
<feature type="non-terminal residue" evidence="2">
    <location>
        <position position="32"/>
    </location>
</feature>
<dbReference type="EMBL" id="GL769162">
    <property type="protein sequence ID" value="EFZ10725.1"/>
    <property type="molecule type" value="Genomic_DNA"/>
</dbReference>
<reference evidence="2" key="1">
    <citation type="journal article" date="2011" name="Proc. Natl. Acad. Sci. U.S.A.">
        <title>The genome of the fire ant Solenopsis invicta.</title>
        <authorList>
            <person name="Wurm Y."/>
            <person name="Wang J."/>
            <person name="Riba-Grognuz O."/>
            <person name="Corona M."/>
            <person name="Nygaard S."/>
            <person name="Hunt B.G."/>
            <person name="Ingram K.K."/>
            <person name="Falquet L."/>
            <person name="Nipitwattanaphon M."/>
            <person name="Gotzek D."/>
            <person name="Dijkstra M.B."/>
            <person name="Oettler J."/>
            <person name="Comtesse F."/>
            <person name="Shih C.J."/>
            <person name="Wu W.J."/>
            <person name="Yang C.C."/>
            <person name="Thomas J."/>
            <person name="Beaudoing E."/>
            <person name="Pradervand S."/>
            <person name="Flegel V."/>
            <person name="Cook E.D."/>
            <person name="Fabbretti R."/>
            <person name="Stockinger H."/>
            <person name="Long L."/>
            <person name="Farmerie W.G."/>
            <person name="Oakey J."/>
            <person name="Boomsma J.J."/>
            <person name="Pamilo P."/>
            <person name="Yi S.V."/>
            <person name="Heinze J."/>
            <person name="Goodisman M.A."/>
            <person name="Farinelli L."/>
            <person name="Harshman K."/>
            <person name="Hulo N."/>
            <person name="Cerutti L."/>
            <person name="Xenarios I."/>
            <person name="Shoemaker D."/>
            <person name="Keller L."/>
        </authorList>
    </citation>
    <scope>NUCLEOTIDE SEQUENCE [LARGE SCALE GENOMIC DNA]</scope>
</reference>
<protein>
    <submittedName>
        <fullName evidence="2">Uncharacterized protein</fullName>
    </submittedName>
</protein>
<feature type="region of interest" description="Disordered" evidence="1">
    <location>
        <begin position="1"/>
        <end position="32"/>
    </location>
</feature>
<evidence type="ECO:0000256" key="1">
    <source>
        <dbReference type="SAM" id="MobiDB-lite"/>
    </source>
</evidence>